<reference evidence="2 3" key="1">
    <citation type="journal article" date="2014" name="Genome Announc.">
        <title>Draft Genome Sequence of the Boron-Tolerant and Moderately Halotolerant Bacterium Gracilibacillus boraciitolerans JCM 21714T.</title>
        <authorList>
            <person name="Ahmed I."/>
            <person name="Oshima K."/>
            <person name="Suda W."/>
            <person name="Kitamura K."/>
            <person name="Iida T."/>
            <person name="Ohmori Y."/>
            <person name="Fujiwara T."/>
            <person name="Hattori M."/>
            <person name="Ohkuma M."/>
        </authorList>
    </citation>
    <scope>NUCLEOTIDE SEQUENCE [LARGE SCALE GENOMIC DNA]</scope>
    <source>
        <strain evidence="2 3">JCM 21714</strain>
    </source>
</reference>
<proteinExistence type="predicted"/>
<dbReference type="GO" id="GO:0006355">
    <property type="term" value="P:regulation of DNA-templated transcription"/>
    <property type="evidence" value="ECO:0007669"/>
    <property type="project" value="InterPro"/>
</dbReference>
<dbReference type="SUPFAM" id="SSF55781">
    <property type="entry name" value="GAF domain-like"/>
    <property type="match status" value="2"/>
</dbReference>
<dbReference type="OrthoDB" id="2702602at2"/>
<dbReference type="Pfam" id="PF00989">
    <property type="entry name" value="PAS"/>
    <property type="match status" value="1"/>
</dbReference>
<dbReference type="Pfam" id="PF13188">
    <property type="entry name" value="PAS_8"/>
    <property type="match status" value="1"/>
</dbReference>
<accession>W4VM96</accession>
<protein>
    <submittedName>
        <fullName evidence="2">Sensory box histidine kinase</fullName>
    </submittedName>
</protein>
<comment type="caution">
    <text evidence="2">The sequence shown here is derived from an EMBL/GenBank/DDBJ whole genome shotgun (WGS) entry which is preliminary data.</text>
</comment>
<dbReference type="eggNOG" id="COG2203">
    <property type="taxonomic scope" value="Bacteria"/>
</dbReference>
<gene>
    <name evidence="2" type="ORF">JCM21714_3453</name>
</gene>
<sequence length="517" mass="59681">MSGNLIGQNNVVFNERIFNDFSDGGVVLINDEERIVYVNVVAGQLFGYENPIELINQTIYLIFPNYTRNKKANLGMKLNNTKMNLQTKMLSCTINDKQHTLIFLKKIDELHIFRNFFREISDKMSESFLQAVVKFLVQSLEVDAAIVGKVAGKDLDTLASYNRDKQKKNICEYVPPLEILQRLEETKRPVHINDLQEIAIGSQEIDLKSYLAIPMLNTQNELFGVVAIINQQSMINTELALEIMFSLTYRIRAEIDRIRNDQMIKESKQRYQEIIESTQEAIYIYTDEQIVFANDKGIKLLGGASLIDLVGVDLLHFAHPDFRDIFKALIHQSNERKSESTIIEGKIIGLDHRVHDVEVLITPYESLINQNTLQVSVKDVTERKQAENFDSQLRIRKQKSELLQLIKNKDINNGKLDEAYKIIAESASNSLGVERVTIWLYQQDPYLLECKDRFEWSKNLHQIVNHIDLEDNPHYMVSIEKDSLITVHDVYNDIMNNSMYKPFLEPSISSYIDAPIE</sequence>
<dbReference type="Pfam" id="PF01590">
    <property type="entry name" value="GAF"/>
    <property type="match status" value="1"/>
</dbReference>
<dbReference type="NCBIfam" id="TIGR00229">
    <property type="entry name" value="sensory_box"/>
    <property type="match status" value="1"/>
</dbReference>
<dbReference type="InterPro" id="IPR003018">
    <property type="entry name" value="GAF"/>
</dbReference>
<dbReference type="Proteomes" id="UP000019102">
    <property type="component" value="Unassembled WGS sequence"/>
</dbReference>
<feature type="domain" description="PAS" evidence="1">
    <location>
        <begin position="267"/>
        <end position="337"/>
    </location>
</feature>
<dbReference type="Gene3D" id="3.30.450.40">
    <property type="match status" value="1"/>
</dbReference>
<dbReference type="GO" id="GO:0016301">
    <property type="term" value="F:kinase activity"/>
    <property type="evidence" value="ECO:0007669"/>
    <property type="project" value="UniProtKB-KW"/>
</dbReference>
<dbReference type="InterPro" id="IPR029016">
    <property type="entry name" value="GAF-like_dom_sf"/>
</dbReference>
<dbReference type="InterPro" id="IPR035965">
    <property type="entry name" value="PAS-like_dom_sf"/>
</dbReference>
<evidence type="ECO:0000259" key="1">
    <source>
        <dbReference type="PROSITE" id="PS50112"/>
    </source>
</evidence>
<dbReference type="PROSITE" id="PS50112">
    <property type="entry name" value="PAS"/>
    <property type="match status" value="1"/>
</dbReference>
<dbReference type="EMBL" id="BAVS01000022">
    <property type="protein sequence ID" value="GAE94306.1"/>
    <property type="molecule type" value="Genomic_DNA"/>
</dbReference>
<evidence type="ECO:0000313" key="3">
    <source>
        <dbReference type="Proteomes" id="UP000019102"/>
    </source>
</evidence>
<dbReference type="InterPro" id="IPR013767">
    <property type="entry name" value="PAS_fold"/>
</dbReference>
<name>W4VM96_9BACI</name>
<dbReference type="AlphaFoldDB" id="W4VM96"/>
<organism evidence="2 3">
    <name type="scientific">Gracilibacillus boraciitolerans JCM 21714</name>
    <dbReference type="NCBI Taxonomy" id="1298598"/>
    <lineage>
        <taxon>Bacteria</taxon>
        <taxon>Bacillati</taxon>
        <taxon>Bacillota</taxon>
        <taxon>Bacilli</taxon>
        <taxon>Bacillales</taxon>
        <taxon>Bacillaceae</taxon>
        <taxon>Gracilibacillus</taxon>
    </lineage>
</organism>
<dbReference type="SUPFAM" id="SSF55785">
    <property type="entry name" value="PYP-like sensor domain (PAS domain)"/>
    <property type="match status" value="2"/>
</dbReference>
<keyword evidence="2" id="KW-0418">Kinase</keyword>
<dbReference type="InterPro" id="IPR000014">
    <property type="entry name" value="PAS"/>
</dbReference>
<keyword evidence="2" id="KW-0808">Transferase</keyword>
<dbReference type="CDD" id="cd00130">
    <property type="entry name" value="PAS"/>
    <property type="match status" value="2"/>
</dbReference>
<keyword evidence="3" id="KW-1185">Reference proteome</keyword>
<dbReference type="SMART" id="SM00091">
    <property type="entry name" value="PAS"/>
    <property type="match status" value="2"/>
</dbReference>
<dbReference type="RefSeq" id="WP_035724842.1">
    <property type="nucleotide sequence ID" value="NZ_BAVS01000022.1"/>
</dbReference>
<dbReference type="STRING" id="1298598.JCM21714_3453"/>
<dbReference type="Gene3D" id="3.30.450.20">
    <property type="entry name" value="PAS domain"/>
    <property type="match status" value="2"/>
</dbReference>
<evidence type="ECO:0000313" key="2">
    <source>
        <dbReference type="EMBL" id="GAE94306.1"/>
    </source>
</evidence>